<dbReference type="GO" id="GO:0006857">
    <property type="term" value="P:oligopeptide transport"/>
    <property type="evidence" value="ECO:0000304"/>
    <property type="project" value="TIGR"/>
</dbReference>
<reference evidence="7 8" key="1">
    <citation type="journal article" date="2004" name="Nature">
        <title>Genome sequence of Silicibacter pomeroyi reveals adaptations to the marine environment.</title>
        <authorList>
            <person name="Moran M.A."/>
            <person name="Buchan A."/>
            <person name="Gonzalez J.M."/>
            <person name="Heidelberg J.F."/>
            <person name="Whitman W.B."/>
            <person name="Kiene R.P."/>
            <person name="Henriksen J.R."/>
            <person name="King G.M."/>
            <person name="Belas R."/>
            <person name="Fuqua C."/>
            <person name="Brinkac L."/>
            <person name="Lewis M."/>
            <person name="Johri S."/>
            <person name="Weaver B."/>
            <person name="Pai G."/>
            <person name="Eisen J.A."/>
            <person name="Rahe E."/>
            <person name="Sheldon W.M."/>
            <person name="Ye W."/>
            <person name="Miller T.R."/>
            <person name="Carlton J."/>
            <person name="Rasko D.A."/>
            <person name="Paulsen I.T."/>
            <person name="Ren Q."/>
            <person name="Daugherty S.C."/>
            <person name="Deboy R.T."/>
            <person name="Dodson R.J."/>
            <person name="Durkin A.S."/>
            <person name="Madupu R."/>
            <person name="Nelson W.C."/>
            <person name="Sullivan S.A."/>
            <person name="Rosovitz M.J."/>
            <person name="Haft D.H."/>
            <person name="Selengut J."/>
            <person name="Ward N."/>
        </authorList>
    </citation>
    <scope>NUCLEOTIDE SEQUENCE [LARGE SCALE GENOMIC DNA]</scope>
    <source>
        <strain evidence="8">ATCC 700808 / DSM 15171 / DSS-3</strain>
    </source>
</reference>
<keyword evidence="3" id="KW-0813">Transport</keyword>
<keyword evidence="4" id="KW-0732">Signal</keyword>
<dbReference type="PANTHER" id="PTHR30290">
    <property type="entry name" value="PERIPLASMIC BINDING COMPONENT OF ABC TRANSPORTER"/>
    <property type="match status" value="1"/>
</dbReference>
<dbReference type="PANTHER" id="PTHR30290:SF10">
    <property type="entry name" value="PERIPLASMIC OLIGOPEPTIDE-BINDING PROTEIN-RELATED"/>
    <property type="match status" value="1"/>
</dbReference>
<evidence type="ECO:0000313" key="8">
    <source>
        <dbReference type="Proteomes" id="UP000001023"/>
    </source>
</evidence>
<dbReference type="KEGG" id="sil:SPO1659"/>
<evidence type="ECO:0000313" key="7">
    <source>
        <dbReference type="EMBL" id="AAV94944.1"/>
    </source>
</evidence>
<dbReference type="GO" id="GO:1904680">
    <property type="term" value="F:peptide transmembrane transporter activity"/>
    <property type="evidence" value="ECO:0007669"/>
    <property type="project" value="TreeGrafter"/>
</dbReference>
<dbReference type="FunFam" id="3.40.190.10:FF:000333">
    <property type="entry name" value="Nickel ABC transporter, periplasmic nickel-binding protein"/>
    <property type="match status" value="1"/>
</dbReference>
<feature type="region of interest" description="Disordered" evidence="5">
    <location>
        <begin position="25"/>
        <end position="48"/>
    </location>
</feature>
<dbReference type="STRING" id="246200.SPO1659"/>
<comment type="subcellular location">
    <subcellularLocation>
        <location evidence="1">Periplasm</location>
    </subcellularLocation>
</comment>
<protein>
    <submittedName>
        <fullName evidence="7">Oligopeptide/dipeptide ABC transporter, periplasmic substrate-binding protein</fullName>
    </submittedName>
</protein>
<evidence type="ECO:0000256" key="1">
    <source>
        <dbReference type="ARBA" id="ARBA00004418"/>
    </source>
</evidence>
<evidence type="ECO:0000259" key="6">
    <source>
        <dbReference type="Pfam" id="PF00496"/>
    </source>
</evidence>
<keyword evidence="8" id="KW-1185">Reference proteome</keyword>
<name>Q5LSV7_RUEPO</name>
<organism evidence="7 8">
    <name type="scientific">Ruegeria pomeroyi (strain ATCC 700808 / DSM 15171 / DSS-3)</name>
    <name type="common">Silicibacter pomeroyi</name>
    <dbReference type="NCBI Taxonomy" id="246200"/>
    <lineage>
        <taxon>Bacteria</taxon>
        <taxon>Pseudomonadati</taxon>
        <taxon>Pseudomonadota</taxon>
        <taxon>Alphaproteobacteria</taxon>
        <taxon>Rhodobacterales</taxon>
        <taxon>Roseobacteraceae</taxon>
        <taxon>Ruegeria</taxon>
    </lineage>
</organism>
<dbReference type="Proteomes" id="UP000001023">
    <property type="component" value="Chromosome"/>
</dbReference>
<comment type="similarity">
    <text evidence="2">Belongs to the bacterial solute-binding protein 5 family.</text>
</comment>
<evidence type="ECO:0000256" key="4">
    <source>
        <dbReference type="ARBA" id="ARBA00022729"/>
    </source>
</evidence>
<dbReference type="Gene3D" id="3.40.190.10">
    <property type="entry name" value="Periplasmic binding protein-like II"/>
    <property type="match status" value="1"/>
</dbReference>
<dbReference type="PROSITE" id="PS51318">
    <property type="entry name" value="TAT"/>
    <property type="match status" value="1"/>
</dbReference>
<dbReference type="GO" id="GO:0043190">
    <property type="term" value="C:ATP-binding cassette (ABC) transporter complex"/>
    <property type="evidence" value="ECO:0007669"/>
    <property type="project" value="InterPro"/>
</dbReference>
<reference evidence="7 8" key="2">
    <citation type="journal article" date="2014" name="Stand. Genomic Sci.">
        <title>An updated genome annotation for the model marine bacterium Ruegeria pomeroyi DSS-3.</title>
        <authorList>
            <person name="Rivers A.R."/>
            <person name="Smith C.B."/>
            <person name="Moran M.A."/>
        </authorList>
    </citation>
    <scope>GENOME REANNOTATION</scope>
    <source>
        <strain evidence="8">ATCC 700808 / DSM 15171 / DSS-3</strain>
    </source>
</reference>
<dbReference type="Pfam" id="PF00496">
    <property type="entry name" value="SBP_bac_5"/>
    <property type="match status" value="1"/>
</dbReference>
<dbReference type="PIRSF" id="PIRSF002741">
    <property type="entry name" value="MppA"/>
    <property type="match status" value="1"/>
</dbReference>
<dbReference type="GO" id="GO:0030288">
    <property type="term" value="C:outer membrane-bounded periplasmic space"/>
    <property type="evidence" value="ECO:0007669"/>
    <property type="project" value="UniProtKB-ARBA"/>
</dbReference>
<evidence type="ECO:0000256" key="3">
    <source>
        <dbReference type="ARBA" id="ARBA00022448"/>
    </source>
</evidence>
<evidence type="ECO:0000256" key="2">
    <source>
        <dbReference type="ARBA" id="ARBA00005695"/>
    </source>
</evidence>
<dbReference type="SUPFAM" id="SSF53850">
    <property type="entry name" value="Periplasmic binding protein-like II"/>
    <property type="match status" value="1"/>
</dbReference>
<dbReference type="InterPro" id="IPR030678">
    <property type="entry name" value="Peptide/Ni-bd"/>
</dbReference>
<dbReference type="InterPro" id="IPR039424">
    <property type="entry name" value="SBP_5"/>
</dbReference>
<dbReference type="EMBL" id="CP000031">
    <property type="protein sequence ID" value="AAV94944.1"/>
    <property type="molecule type" value="Genomic_DNA"/>
</dbReference>
<evidence type="ECO:0000256" key="5">
    <source>
        <dbReference type="SAM" id="MobiDB-lite"/>
    </source>
</evidence>
<dbReference type="CDD" id="cd08503">
    <property type="entry name" value="PBP2_NikA_DppA_OppA_like_17"/>
    <property type="match status" value="1"/>
</dbReference>
<dbReference type="HOGENOM" id="CLU_017028_7_4_5"/>
<proteinExistence type="inferred from homology"/>
<dbReference type="PaxDb" id="246200-SPO1659"/>
<accession>Q5LSV7</accession>
<dbReference type="eggNOG" id="COG0747">
    <property type="taxonomic scope" value="Bacteria"/>
</dbReference>
<gene>
    <name evidence="7" type="ordered locus">SPO1659</name>
</gene>
<dbReference type="InterPro" id="IPR006311">
    <property type="entry name" value="TAT_signal"/>
</dbReference>
<dbReference type="Gene3D" id="3.10.105.10">
    <property type="entry name" value="Dipeptide-binding Protein, Domain 3"/>
    <property type="match status" value="1"/>
</dbReference>
<feature type="domain" description="Solute-binding protein family 5" evidence="6">
    <location>
        <begin position="164"/>
        <end position="511"/>
    </location>
</feature>
<dbReference type="GO" id="GO:0035673">
    <property type="term" value="F:oligopeptide transmembrane transporter activity"/>
    <property type="evidence" value="ECO:0000304"/>
    <property type="project" value="TIGR"/>
</dbReference>
<dbReference type="InterPro" id="IPR000914">
    <property type="entry name" value="SBP_5_dom"/>
</dbReference>
<sequence>MTKAIIDAGRNLLRNGCMGTPEFHRTGPGLQRRTGRSTVRGPTANRKSHRETFMTTYETRQQPVHWAAEMHAQEFRDGKLSRREFLTRATGLGVSAAAAYGLIGLTAPTPAAASEAKQGGTLRVQMNVRELKDPRTYDWSELGNETRGTMEYLVEYNSDGTFRGILLESWEINDDATVYTLNVRKGVKWNNGDDFTAEDVARNIARWCDKSSETNSMAGRFASLIDADSGQAIDGAIEVVDSHTVRLNLPNSDISLIAGMSDYPAAIVHSSFSESDLTNNVGTGPYVIELLEVGVKCVLVRNENHTWWGEAVFGRPALDRIEYIDYGTDPSAWLSALESDEVDMLHESVGEFIDVMDGLGYAKSEVVTMSTVVVRPNQLAEVDGKKPYADKRVRQAISLAVDNAICLELGYGGRGAPAENHHVGPSHPEYAELPARKHDPAAAKALMEEAGMMDFEHEIHSIDDDWRRNTTDAVAAQLRDAGFKVKRTVLPGSTFWNDWTKYPFSSTNWNHRPLGVQIWALAYRSGEAWNEFGWANPEFDAILSEALALADADKRREVVARGQALIQEEGVTIQPYWRALYRHMKEGLVGTDMHIAFEHHHYKWGWAA</sequence>
<dbReference type="AlphaFoldDB" id="Q5LSV7"/>